<sequence length="376" mass="41051">MEAPSDGEVTQAKGSNRSRGSRSKLANVATQIAKLEEQLRVRQQQLVQETARNRLVRAQIELLNTFDLSRDTVVQLLAADDAGEDLSSPHCRAIIDKFEDQLYALKHTFDRGTDGVVGGPSRRGAAASKPAPSTSGAGSQLSVAHSTTSPPDAAVLSGGPLGGPGVLTAGQFLRGALAMRRVERSKEEFMSFWRQHVMELAMLLHQECGGGRRMSARFEQVVLAMGVRSAALFLFDPFAVEVIMTDFETGEVCEAPASMWERVAACIELSSDQAVMYGLFNRWWRTTNEALQLQRQTLAQRALEHPDNLEVQEEVALGLERVNSAYLVATAGTLVVGAVALLRPEQVAESWVSSWPRIPLLTAILDAWVKINNVRS</sequence>
<feature type="coiled-coil region" evidence="1">
    <location>
        <begin position="25"/>
        <end position="52"/>
    </location>
</feature>
<dbReference type="EMBL" id="BDRX01000164">
    <property type="protein sequence ID" value="GBF99611.1"/>
    <property type="molecule type" value="Genomic_DNA"/>
</dbReference>
<protein>
    <submittedName>
        <fullName evidence="3">Uncharacterized protein</fullName>
    </submittedName>
</protein>
<evidence type="ECO:0000313" key="3">
    <source>
        <dbReference type="EMBL" id="GBF99611.1"/>
    </source>
</evidence>
<evidence type="ECO:0000256" key="1">
    <source>
        <dbReference type="SAM" id="Coils"/>
    </source>
</evidence>
<name>A0A2V0PIH9_9CHLO</name>
<dbReference type="OrthoDB" id="556111at2759"/>
<organism evidence="3 4">
    <name type="scientific">Raphidocelis subcapitata</name>
    <dbReference type="NCBI Taxonomy" id="307507"/>
    <lineage>
        <taxon>Eukaryota</taxon>
        <taxon>Viridiplantae</taxon>
        <taxon>Chlorophyta</taxon>
        <taxon>core chlorophytes</taxon>
        <taxon>Chlorophyceae</taxon>
        <taxon>CS clade</taxon>
        <taxon>Sphaeropleales</taxon>
        <taxon>Selenastraceae</taxon>
        <taxon>Raphidocelis</taxon>
    </lineage>
</organism>
<dbReference type="InParanoid" id="A0A2V0PIH9"/>
<evidence type="ECO:0000256" key="2">
    <source>
        <dbReference type="SAM" id="MobiDB-lite"/>
    </source>
</evidence>
<evidence type="ECO:0000313" key="4">
    <source>
        <dbReference type="Proteomes" id="UP000247498"/>
    </source>
</evidence>
<comment type="caution">
    <text evidence="3">The sequence shown here is derived from an EMBL/GenBank/DDBJ whole genome shotgun (WGS) entry which is preliminary data.</text>
</comment>
<keyword evidence="1" id="KW-0175">Coiled coil</keyword>
<feature type="region of interest" description="Disordered" evidence="2">
    <location>
        <begin position="1"/>
        <end position="24"/>
    </location>
</feature>
<reference evidence="3 4" key="1">
    <citation type="journal article" date="2018" name="Sci. Rep.">
        <title>Raphidocelis subcapitata (=Pseudokirchneriella subcapitata) provides an insight into genome evolution and environmental adaptations in the Sphaeropleales.</title>
        <authorList>
            <person name="Suzuki S."/>
            <person name="Yamaguchi H."/>
            <person name="Nakajima N."/>
            <person name="Kawachi M."/>
        </authorList>
    </citation>
    <scope>NUCLEOTIDE SEQUENCE [LARGE SCALE GENOMIC DNA]</scope>
    <source>
        <strain evidence="3 4">NIES-35</strain>
    </source>
</reference>
<feature type="region of interest" description="Disordered" evidence="2">
    <location>
        <begin position="113"/>
        <end position="159"/>
    </location>
</feature>
<feature type="compositionally biased region" description="Polar residues" evidence="2">
    <location>
        <begin position="131"/>
        <end position="150"/>
    </location>
</feature>
<gene>
    <name evidence="3" type="ORF">Rsub_12075</name>
</gene>
<dbReference type="Proteomes" id="UP000247498">
    <property type="component" value="Unassembled WGS sequence"/>
</dbReference>
<dbReference type="AlphaFoldDB" id="A0A2V0PIH9"/>
<accession>A0A2V0PIH9</accession>
<keyword evidence="4" id="KW-1185">Reference proteome</keyword>
<proteinExistence type="predicted"/>